<protein>
    <recommendedName>
        <fullName evidence="4">CCHC-type domain-containing protein</fullName>
    </recommendedName>
</protein>
<evidence type="ECO:0000313" key="2">
    <source>
        <dbReference type="EMBL" id="GBM14547.1"/>
    </source>
</evidence>
<evidence type="ECO:0000256" key="1">
    <source>
        <dbReference type="SAM" id="MobiDB-lite"/>
    </source>
</evidence>
<dbReference type="AlphaFoldDB" id="A0A4Y2DEK8"/>
<dbReference type="PANTHER" id="PTHR46888">
    <property type="entry name" value="ZINC KNUCKLE DOMAINCONTAINING PROTEIN-RELATED"/>
    <property type="match status" value="1"/>
</dbReference>
<feature type="region of interest" description="Disordered" evidence="1">
    <location>
        <begin position="339"/>
        <end position="360"/>
    </location>
</feature>
<dbReference type="PANTHER" id="PTHR46888:SF1">
    <property type="entry name" value="RIBONUCLEASE H"/>
    <property type="match status" value="1"/>
</dbReference>
<comment type="caution">
    <text evidence="2">The sequence shown here is derived from an EMBL/GenBank/DDBJ whole genome shotgun (WGS) entry which is preliminary data.</text>
</comment>
<dbReference type="OrthoDB" id="6429106at2759"/>
<feature type="compositionally biased region" description="Basic and acidic residues" evidence="1">
    <location>
        <begin position="256"/>
        <end position="278"/>
    </location>
</feature>
<feature type="non-terminal residue" evidence="2">
    <location>
        <position position="1"/>
    </location>
</feature>
<organism evidence="2 3">
    <name type="scientific">Araneus ventricosus</name>
    <name type="common">Orbweaver spider</name>
    <name type="synonym">Epeira ventricosa</name>
    <dbReference type="NCBI Taxonomy" id="182803"/>
    <lineage>
        <taxon>Eukaryota</taxon>
        <taxon>Metazoa</taxon>
        <taxon>Ecdysozoa</taxon>
        <taxon>Arthropoda</taxon>
        <taxon>Chelicerata</taxon>
        <taxon>Arachnida</taxon>
        <taxon>Araneae</taxon>
        <taxon>Araneomorphae</taxon>
        <taxon>Entelegynae</taxon>
        <taxon>Araneoidea</taxon>
        <taxon>Araneidae</taxon>
        <taxon>Araneus</taxon>
    </lineage>
</organism>
<proteinExistence type="predicted"/>
<name>A0A4Y2DEK8_ARAVE</name>
<dbReference type="Proteomes" id="UP000499080">
    <property type="component" value="Unassembled WGS sequence"/>
</dbReference>
<reference evidence="2 3" key="1">
    <citation type="journal article" date="2019" name="Sci. Rep.">
        <title>Orb-weaving spider Araneus ventricosus genome elucidates the spidroin gene catalogue.</title>
        <authorList>
            <person name="Kono N."/>
            <person name="Nakamura H."/>
            <person name="Ohtoshi R."/>
            <person name="Moran D.A.P."/>
            <person name="Shinohara A."/>
            <person name="Yoshida Y."/>
            <person name="Fujiwara M."/>
            <person name="Mori M."/>
            <person name="Tomita M."/>
            <person name="Arakawa K."/>
        </authorList>
    </citation>
    <scope>NUCLEOTIDE SEQUENCE [LARGE SCALE GENOMIC DNA]</scope>
</reference>
<dbReference type="EMBL" id="BGPR01242486">
    <property type="protein sequence ID" value="GBM14547.1"/>
    <property type="molecule type" value="Genomic_DNA"/>
</dbReference>
<accession>A0A4Y2DEK8</accession>
<feature type="compositionally biased region" description="Basic and acidic residues" evidence="1">
    <location>
        <begin position="348"/>
        <end position="360"/>
    </location>
</feature>
<gene>
    <name evidence="2" type="ORF">AVEN_199484_1</name>
</gene>
<evidence type="ECO:0008006" key="4">
    <source>
        <dbReference type="Google" id="ProtNLM"/>
    </source>
</evidence>
<evidence type="ECO:0000313" key="3">
    <source>
        <dbReference type="Proteomes" id="UP000499080"/>
    </source>
</evidence>
<sequence>ASTDGTRTIIKKIKESPDFDNDFALAQIKVLSNDRVETERENELERDRQYELEKLKLQPQSGMSSLNSSFREKKAATSLKSAMHKFDMENSDTILYLNLFERQTKMAEIEETKWVNHLLSLLPVQLAEQIIKLLGDKITDYDFVKAKLLERFKLNAETLRTKFMNFQRPQGMLWKDLIFVLRTYLDGWLGTLKVKDFEGLKDLMITDQLKKRGSPEMKEKFLDSWSKICDPEILAEKFDDYETVRRINKKPWVAKSAEEKKADKPKVFEQNRDRKNSGEKSFNWRDQNSRDQRDREKAYEKPRTLKCYECGSTEHSRPGCPKLKRKFDAKISHIVTQGDLSPSFEPMLGKDESMRRELQY</sequence>
<keyword evidence="3" id="KW-1185">Reference proteome</keyword>
<feature type="region of interest" description="Disordered" evidence="1">
    <location>
        <begin position="255"/>
        <end position="298"/>
    </location>
</feature>
<feature type="compositionally biased region" description="Basic and acidic residues" evidence="1">
    <location>
        <begin position="287"/>
        <end position="298"/>
    </location>
</feature>